<proteinExistence type="predicted"/>
<dbReference type="EMBL" id="HG322949">
    <property type="protein sequence ID" value="CDG83169.1"/>
    <property type="molecule type" value="Genomic_DNA"/>
</dbReference>
<organism evidence="2 3">
    <name type="scientific">Janthinobacterium agaricidamnosum NBRC 102515 = DSM 9628</name>
    <dbReference type="NCBI Taxonomy" id="1349767"/>
    <lineage>
        <taxon>Bacteria</taxon>
        <taxon>Pseudomonadati</taxon>
        <taxon>Pseudomonadota</taxon>
        <taxon>Betaproteobacteria</taxon>
        <taxon>Burkholderiales</taxon>
        <taxon>Oxalobacteraceae</taxon>
        <taxon>Janthinobacterium</taxon>
    </lineage>
</organism>
<protein>
    <recommendedName>
        <fullName evidence="4">SH3b domain-containing protein</fullName>
    </recommendedName>
</protein>
<dbReference type="Proteomes" id="UP000027604">
    <property type="component" value="Chromosome I"/>
</dbReference>
<feature type="chain" id="PRO_5004798455" description="SH3b domain-containing protein" evidence="1">
    <location>
        <begin position="25"/>
        <end position="231"/>
    </location>
</feature>
<sequence length="231" mass="25285">MKKSKTILFMACFSANMAFQHVHAGDIQESAQNEGFANPSIITGFNPDTKNLTGYVSLSRPAPGSIDWCNFLFYGKVDGKQAIPVSLKNVVKDEGRESIAQSRPSTQSKGKIEISSGKNILLIEESELPGACTWMFPAAGVAGIAQAGTTFSVRLGGEVKGSWIAVGVISSKRAHFHAQPDEKTIKKAFLISGNVLYIYKEENDWLYVKFQGLNKETYGWIKKSDTVQLVK</sequence>
<keyword evidence="1" id="KW-0732">Signal</keyword>
<dbReference type="AlphaFoldDB" id="W0V2W1"/>
<gene>
    <name evidence="2" type="ORF">GJA_2538</name>
</gene>
<dbReference type="HOGENOM" id="CLU_1198483_0_0_4"/>
<dbReference type="PATRIC" id="fig|1349767.4.peg.4273"/>
<keyword evidence="3" id="KW-1185">Reference proteome</keyword>
<name>W0V2W1_9BURK</name>
<evidence type="ECO:0000256" key="1">
    <source>
        <dbReference type="SAM" id="SignalP"/>
    </source>
</evidence>
<evidence type="ECO:0000313" key="2">
    <source>
        <dbReference type="EMBL" id="CDG83169.1"/>
    </source>
</evidence>
<accession>W0V2W1</accession>
<reference evidence="2 3" key="1">
    <citation type="journal article" date="2015" name="Genome Announc.">
        <title>Genome Sequence of Mushroom Soft-Rot Pathogen Janthinobacterium agaricidamnosum.</title>
        <authorList>
            <person name="Graupner K."/>
            <person name="Lackner G."/>
            <person name="Hertweck C."/>
        </authorList>
    </citation>
    <scope>NUCLEOTIDE SEQUENCE [LARGE SCALE GENOMIC DNA]</scope>
    <source>
        <strain evidence="3">NBRC 102515 / DSM 9628</strain>
    </source>
</reference>
<dbReference type="STRING" id="1349767.GJA_2538"/>
<evidence type="ECO:0008006" key="4">
    <source>
        <dbReference type="Google" id="ProtNLM"/>
    </source>
</evidence>
<dbReference type="KEGG" id="jag:GJA_2538"/>
<dbReference type="RefSeq" id="WP_144241502.1">
    <property type="nucleotide sequence ID" value="NZ_BCTH01000083.1"/>
</dbReference>
<evidence type="ECO:0000313" key="3">
    <source>
        <dbReference type="Proteomes" id="UP000027604"/>
    </source>
</evidence>
<feature type="signal peptide" evidence="1">
    <location>
        <begin position="1"/>
        <end position="24"/>
    </location>
</feature>
<dbReference type="OrthoDB" id="1353645at2"/>